<protein>
    <submittedName>
        <fullName evidence="1">Uncharacterized protein</fullName>
    </submittedName>
</protein>
<dbReference type="EMBL" id="MU276057">
    <property type="protein sequence ID" value="KAI0042602.1"/>
    <property type="molecule type" value="Genomic_DNA"/>
</dbReference>
<dbReference type="Proteomes" id="UP000814033">
    <property type="component" value="Unassembled WGS sequence"/>
</dbReference>
<reference evidence="1" key="1">
    <citation type="submission" date="2021-02" db="EMBL/GenBank/DDBJ databases">
        <authorList>
            <consortium name="DOE Joint Genome Institute"/>
            <person name="Ahrendt S."/>
            <person name="Looney B.P."/>
            <person name="Miyauchi S."/>
            <person name="Morin E."/>
            <person name="Drula E."/>
            <person name="Courty P.E."/>
            <person name="Chicoki N."/>
            <person name="Fauchery L."/>
            <person name="Kohler A."/>
            <person name="Kuo A."/>
            <person name="Labutti K."/>
            <person name="Pangilinan J."/>
            <person name="Lipzen A."/>
            <person name="Riley R."/>
            <person name="Andreopoulos W."/>
            <person name="He G."/>
            <person name="Johnson J."/>
            <person name="Barry K.W."/>
            <person name="Grigoriev I.V."/>
            <person name="Nagy L."/>
            <person name="Hibbett D."/>
            <person name="Henrissat B."/>
            <person name="Matheny P.B."/>
            <person name="Labbe J."/>
            <person name="Martin F."/>
        </authorList>
    </citation>
    <scope>NUCLEOTIDE SEQUENCE</scope>
    <source>
        <strain evidence="1">FP105234-sp</strain>
    </source>
</reference>
<sequence length="251" mass="26884">MSGRSSVVTTNALAQELVDSNPLPDASSEPATASSAAAAAAAASSAAPTAPAAPAAPTSDSWQAWCTRLTILVITLALAFTMAATMAARVTDWPWGRSLYAIFALSWLLLFAISGCARKMWSRRGAPRVVQVDVLVAQLVMSLCAVLLATMDLQMTTIAWIFLSVVAVVLAADMTALVSFRRDDTGLIEYIAMGVSKRWWDAPTASPEAQRLLPPRDEEACLPPPHLFVVLYMLTWSRTLCTSRPLTSVDQ</sequence>
<gene>
    <name evidence="1" type="ORF">FA95DRAFT_1564181</name>
</gene>
<organism evidence="1 2">
    <name type="scientific">Auriscalpium vulgare</name>
    <dbReference type="NCBI Taxonomy" id="40419"/>
    <lineage>
        <taxon>Eukaryota</taxon>
        <taxon>Fungi</taxon>
        <taxon>Dikarya</taxon>
        <taxon>Basidiomycota</taxon>
        <taxon>Agaricomycotina</taxon>
        <taxon>Agaricomycetes</taxon>
        <taxon>Russulales</taxon>
        <taxon>Auriscalpiaceae</taxon>
        <taxon>Auriscalpium</taxon>
    </lineage>
</organism>
<evidence type="ECO:0000313" key="2">
    <source>
        <dbReference type="Proteomes" id="UP000814033"/>
    </source>
</evidence>
<proteinExistence type="predicted"/>
<name>A0ACB8RFD7_9AGAM</name>
<keyword evidence="2" id="KW-1185">Reference proteome</keyword>
<accession>A0ACB8RFD7</accession>
<reference evidence="1" key="2">
    <citation type="journal article" date="2022" name="New Phytol.">
        <title>Evolutionary transition to the ectomycorrhizal habit in the genomes of a hyperdiverse lineage of mushroom-forming fungi.</title>
        <authorList>
            <person name="Looney B."/>
            <person name="Miyauchi S."/>
            <person name="Morin E."/>
            <person name="Drula E."/>
            <person name="Courty P.E."/>
            <person name="Kohler A."/>
            <person name="Kuo A."/>
            <person name="LaButti K."/>
            <person name="Pangilinan J."/>
            <person name="Lipzen A."/>
            <person name="Riley R."/>
            <person name="Andreopoulos W."/>
            <person name="He G."/>
            <person name="Johnson J."/>
            <person name="Nolan M."/>
            <person name="Tritt A."/>
            <person name="Barry K.W."/>
            <person name="Grigoriev I.V."/>
            <person name="Nagy L.G."/>
            <person name="Hibbett D."/>
            <person name="Henrissat B."/>
            <person name="Matheny P.B."/>
            <person name="Labbe J."/>
            <person name="Martin F.M."/>
        </authorList>
    </citation>
    <scope>NUCLEOTIDE SEQUENCE</scope>
    <source>
        <strain evidence="1">FP105234-sp</strain>
    </source>
</reference>
<evidence type="ECO:0000313" key="1">
    <source>
        <dbReference type="EMBL" id="KAI0042602.1"/>
    </source>
</evidence>
<comment type="caution">
    <text evidence="1">The sequence shown here is derived from an EMBL/GenBank/DDBJ whole genome shotgun (WGS) entry which is preliminary data.</text>
</comment>